<accession>A0A9P5Z327</accession>
<dbReference type="Proteomes" id="UP000807469">
    <property type="component" value="Unassembled WGS sequence"/>
</dbReference>
<dbReference type="AlphaFoldDB" id="A0A9P5Z327"/>
<keyword evidence="2" id="KW-1185">Reference proteome</keyword>
<sequence length="261" mass="29304">NMAQFTRKAKSGNDWTSKDLAAYNITVVLQDAATFFETPYPYLPRPDINPDVLATMTCRYAPDDDTYRFLRHLDLATHQVPAEKSAVDDFAVILLREMGYEPRRRALRTKKDLPFFVCGENRHATTDVCLIDEDDIILLVQEDKPYMSTEDPVAQLIAKAIAAFATNNRTRVDILGLPPLTSKVIPGITMTGASPVFYKIGVSAELATAVGGGAYPDTQTVVYVHLPDIPRPERRWSEGMRPLDSRQAILSCYEAFKRFVR</sequence>
<gene>
    <name evidence="1" type="ORF">BDN70DRAFT_806160</name>
</gene>
<name>A0A9P5Z327_9AGAR</name>
<proteinExistence type="predicted"/>
<feature type="non-terminal residue" evidence="1">
    <location>
        <position position="1"/>
    </location>
</feature>
<dbReference type="OrthoDB" id="3253976at2759"/>
<evidence type="ECO:0000313" key="2">
    <source>
        <dbReference type="Proteomes" id="UP000807469"/>
    </source>
</evidence>
<organism evidence="1 2">
    <name type="scientific">Pholiota conissans</name>
    <dbReference type="NCBI Taxonomy" id="109636"/>
    <lineage>
        <taxon>Eukaryota</taxon>
        <taxon>Fungi</taxon>
        <taxon>Dikarya</taxon>
        <taxon>Basidiomycota</taxon>
        <taxon>Agaricomycotina</taxon>
        <taxon>Agaricomycetes</taxon>
        <taxon>Agaricomycetidae</taxon>
        <taxon>Agaricales</taxon>
        <taxon>Agaricineae</taxon>
        <taxon>Strophariaceae</taxon>
        <taxon>Pholiota</taxon>
    </lineage>
</organism>
<dbReference type="EMBL" id="MU155203">
    <property type="protein sequence ID" value="KAF9479936.1"/>
    <property type="molecule type" value="Genomic_DNA"/>
</dbReference>
<reference evidence="1" key="1">
    <citation type="submission" date="2020-11" db="EMBL/GenBank/DDBJ databases">
        <authorList>
            <consortium name="DOE Joint Genome Institute"/>
            <person name="Ahrendt S."/>
            <person name="Riley R."/>
            <person name="Andreopoulos W."/>
            <person name="Labutti K."/>
            <person name="Pangilinan J."/>
            <person name="Ruiz-Duenas F.J."/>
            <person name="Barrasa J.M."/>
            <person name="Sanchez-Garcia M."/>
            <person name="Camarero S."/>
            <person name="Miyauchi S."/>
            <person name="Serrano A."/>
            <person name="Linde D."/>
            <person name="Babiker R."/>
            <person name="Drula E."/>
            <person name="Ayuso-Fernandez I."/>
            <person name="Pacheco R."/>
            <person name="Padilla G."/>
            <person name="Ferreira P."/>
            <person name="Barriuso J."/>
            <person name="Kellner H."/>
            <person name="Castanera R."/>
            <person name="Alfaro M."/>
            <person name="Ramirez L."/>
            <person name="Pisabarro A.G."/>
            <person name="Kuo A."/>
            <person name="Tritt A."/>
            <person name="Lipzen A."/>
            <person name="He G."/>
            <person name="Yan M."/>
            <person name="Ng V."/>
            <person name="Cullen D."/>
            <person name="Martin F."/>
            <person name="Rosso M.-N."/>
            <person name="Henrissat B."/>
            <person name="Hibbett D."/>
            <person name="Martinez A.T."/>
            <person name="Grigoriev I.V."/>
        </authorList>
    </citation>
    <scope>NUCLEOTIDE SEQUENCE</scope>
    <source>
        <strain evidence="1">CIRM-BRFM 674</strain>
    </source>
</reference>
<evidence type="ECO:0000313" key="1">
    <source>
        <dbReference type="EMBL" id="KAF9479936.1"/>
    </source>
</evidence>
<comment type="caution">
    <text evidence="1">The sequence shown here is derived from an EMBL/GenBank/DDBJ whole genome shotgun (WGS) entry which is preliminary data.</text>
</comment>
<protein>
    <submittedName>
        <fullName evidence="1">Uncharacterized protein</fullName>
    </submittedName>
</protein>